<feature type="compositionally biased region" description="Basic and acidic residues" evidence="1">
    <location>
        <begin position="213"/>
        <end position="225"/>
    </location>
</feature>
<feature type="region of interest" description="Disordered" evidence="1">
    <location>
        <begin position="66"/>
        <end position="86"/>
    </location>
</feature>
<dbReference type="InterPro" id="IPR050656">
    <property type="entry name" value="PINX1"/>
</dbReference>
<dbReference type="EMBL" id="MQVM01000033">
    <property type="protein sequence ID" value="ONH71515.1"/>
    <property type="molecule type" value="Genomic_DNA"/>
</dbReference>
<feature type="compositionally biased region" description="Basic and acidic residues" evidence="1">
    <location>
        <begin position="70"/>
        <end position="84"/>
    </location>
</feature>
<evidence type="ECO:0000256" key="1">
    <source>
        <dbReference type="SAM" id="MobiDB-lite"/>
    </source>
</evidence>
<name>A0A1V2LH28_PICKU</name>
<dbReference type="PANTHER" id="PTHR23149:SF26">
    <property type="entry name" value="PROTEIN TMA23"/>
    <property type="match status" value="1"/>
</dbReference>
<organism evidence="2 3">
    <name type="scientific">Pichia kudriavzevii</name>
    <name type="common">Yeast</name>
    <name type="synonym">Issatchenkia orientalis</name>
    <dbReference type="NCBI Taxonomy" id="4909"/>
    <lineage>
        <taxon>Eukaryota</taxon>
        <taxon>Fungi</taxon>
        <taxon>Dikarya</taxon>
        <taxon>Ascomycota</taxon>
        <taxon>Saccharomycotina</taxon>
        <taxon>Pichiomycetes</taxon>
        <taxon>Pichiales</taxon>
        <taxon>Pichiaceae</taxon>
        <taxon>Pichia</taxon>
    </lineage>
</organism>
<dbReference type="PANTHER" id="PTHR23149">
    <property type="entry name" value="G PATCH DOMAIN CONTAINING PROTEIN"/>
    <property type="match status" value="1"/>
</dbReference>
<feature type="region of interest" description="Disordered" evidence="1">
    <location>
        <begin position="104"/>
        <end position="238"/>
    </location>
</feature>
<comment type="caution">
    <text evidence="2">The sequence shown here is derived from an EMBL/GenBank/DDBJ whole genome shotgun (WGS) entry which is preliminary data.</text>
</comment>
<proteinExistence type="predicted"/>
<protein>
    <submittedName>
        <fullName evidence="2">Protein TMA23</fullName>
    </submittedName>
</protein>
<evidence type="ECO:0000313" key="3">
    <source>
        <dbReference type="Proteomes" id="UP000189274"/>
    </source>
</evidence>
<reference evidence="3" key="1">
    <citation type="journal article" date="2017" name="Genome Announc.">
        <title>Genome sequences of Cyberlindnera fabianii 65, Pichia kudriavzevii 129, and Saccharomyces cerevisiae 131 isolated from fermented masau fruits in Zimbabwe.</title>
        <authorList>
            <person name="van Rijswijck I.M.H."/>
            <person name="Derks M.F.L."/>
            <person name="Abee T."/>
            <person name="de Ridder D."/>
            <person name="Smid E.J."/>
        </authorList>
    </citation>
    <scope>NUCLEOTIDE SEQUENCE [LARGE SCALE GENOMIC DNA]</scope>
    <source>
        <strain evidence="3">129</strain>
    </source>
</reference>
<dbReference type="Proteomes" id="UP000189274">
    <property type="component" value="Unassembled WGS sequence"/>
</dbReference>
<gene>
    <name evidence="2" type="ORF">BOH78_4462</name>
</gene>
<dbReference type="AlphaFoldDB" id="A0A1V2LH28"/>
<sequence>MDSEKYLISYGWKKGEPLQKGGIKKPILVSHKFDLKGVGHQAKDTITWWETAFDGKLKSLNVNESGGFKSDQRRMEELEREERKKKSPLYQMFVKGETLVGTVDGSGRREVVPNGRKRQMREEVNVESEQLVFFLSDSEDGFDGERRKDSKKRAKKDRKDKEDKKTKKEKTNKEKTKKEKTNKEKTNKEKTKKEKTNKEKTNKEKRTKKHTRDKKDKTNKKEKYNSKNSKNSIFSLLC</sequence>
<feature type="compositionally biased region" description="Basic and acidic residues" evidence="1">
    <location>
        <begin position="157"/>
        <end position="204"/>
    </location>
</feature>
<accession>A0A1V2LH28</accession>
<evidence type="ECO:0000313" key="2">
    <source>
        <dbReference type="EMBL" id="ONH71515.1"/>
    </source>
</evidence>
<dbReference type="VEuPathDB" id="FungiDB:C5L36_0A09470"/>